<evidence type="ECO:0000313" key="2">
    <source>
        <dbReference type="Proteomes" id="UP000010366"/>
    </source>
</evidence>
<dbReference type="Proteomes" id="UP000010366">
    <property type="component" value="Chromosome"/>
</dbReference>
<dbReference type="KEGG" id="cmp:Cha6605_2562"/>
<protein>
    <submittedName>
        <fullName evidence="1">Uncharacterized protein</fullName>
    </submittedName>
</protein>
<dbReference type="EMBL" id="CP003600">
    <property type="protein sequence ID" value="AFY93612.1"/>
    <property type="molecule type" value="Genomic_DNA"/>
</dbReference>
<keyword evidence="2" id="KW-1185">Reference proteome</keyword>
<reference evidence="1 2" key="1">
    <citation type="submission" date="2012-05" db="EMBL/GenBank/DDBJ databases">
        <title>Finished chromosome of genome of Chamaesiphon sp. PCC 6605.</title>
        <authorList>
            <consortium name="US DOE Joint Genome Institute"/>
            <person name="Gugger M."/>
            <person name="Coursin T."/>
            <person name="Rippka R."/>
            <person name="Tandeau De Marsac N."/>
            <person name="Huntemann M."/>
            <person name="Wei C.-L."/>
            <person name="Han J."/>
            <person name="Detter J.C."/>
            <person name="Han C."/>
            <person name="Tapia R."/>
            <person name="Chen A."/>
            <person name="Kyrpides N."/>
            <person name="Mavromatis K."/>
            <person name="Markowitz V."/>
            <person name="Szeto E."/>
            <person name="Ivanova N."/>
            <person name="Pagani I."/>
            <person name="Pati A."/>
            <person name="Goodwin L."/>
            <person name="Nordberg H.P."/>
            <person name="Cantor M.N."/>
            <person name="Hua S.X."/>
            <person name="Woyke T."/>
            <person name="Kerfeld C.A."/>
        </authorList>
    </citation>
    <scope>NUCLEOTIDE SEQUENCE [LARGE SCALE GENOMIC DNA]</scope>
    <source>
        <strain evidence="2">ATCC 27169 / PCC 6605</strain>
    </source>
</reference>
<dbReference type="AlphaFoldDB" id="K9UER0"/>
<evidence type="ECO:0000313" key="1">
    <source>
        <dbReference type="EMBL" id="AFY93612.1"/>
    </source>
</evidence>
<dbReference type="HOGENOM" id="CLU_3402766_0_0_3"/>
<organism evidence="1 2">
    <name type="scientific">Chamaesiphon minutus (strain ATCC 27169 / PCC 6605)</name>
    <dbReference type="NCBI Taxonomy" id="1173020"/>
    <lineage>
        <taxon>Bacteria</taxon>
        <taxon>Bacillati</taxon>
        <taxon>Cyanobacteriota</taxon>
        <taxon>Cyanophyceae</taxon>
        <taxon>Gomontiellales</taxon>
        <taxon>Chamaesiphonaceae</taxon>
        <taxon>Chamaesiphon</taxon>
    </lineage>
</organism>
<name>K9UER0_CHAP6</name>
<accession>K9UER0</accession>
<gene>
    <name evidence="1" type="ORF">Cha6605_2562</name>
</gene>
<proteinExistence type="predicted"/>
<sequence>MLANIDLLLDIKRTRPPPPEDIEWVLSNLQ</sequence>